<dbReference type="PRINTS" id="PR00778">
    <property type="entry name" value="HTHARSR"/>
</dbReference>
<gene>
    <name evidence="2" type="ORF">EV659_10173</name>
</gene>
<dbReference type="GO" id="GO:0003700">
    <property type="term" value="F:DNA-binding transcription factor activity"/>
    <property type="evidence" value="ECO:0007669"/>
    <property type="project" value="InterPro"/>
</dbReference>
<dbReference type="Gene3D" id="1.10.10.10">
    <property type="entry name" value="Winged helix-like DNA-binding domain superfamily/Winged helix DNA-binding domain"/>
    <property type="match status" value="1"/>
</dbReference>
<dbReference type="InterPro" id="IPR036388">
    <property type="entry name" value="WH-like_DNA-bd_sf"/>
</dbReference>
<proteinExistence type="predicted"/>
<dbReference type="CDD" id="cd02440">
    <property type="entry name" value="AdoMet_MTases"/>
    <property type="match status" value="1"/>
</dbReference>
<dbReference type="NCBIfam" id="NF033788">
    <property type="entry name" value="HTH_metalloreg"/>
    <property type="match status" value="1"/>
</dbReference>
<dbReference type="InterPro" id="IPR029063">
    <property type="entry name" value="SAM-dependent_MTases_sf"/>
</dbReference>
<dbReference type="AlphaFoldDB" id="A0A4R2PR44"/>
<dbReference type="PANTHER" id="PTHR42912">
    <property type="entry name" value="METHYLTRANSFERASE"/>
    <property type="match status" value="1"/>
</dbReference>
<accession>A0A4R2PR44</accession>
<dbReference type="Gene3D" id="3.40.50.150">
    <property type="entry name" value="Vaccinia Virus protein VP39"/>
    <property type="match status" value="1"/>
</dbReference>
<dbReference type="InterPro" id="IPR036390">
    <property type="entry name" value="WH_DNA-bd_sf"/>
</dbReference>
<dbReference type="InterPro" id="IPR001845">
    <property type="entry name" value="HTH_ArsR_DNA-bd_dom"/>
</dbReference>
<sequence>MDRLLGALRAAGEPTRLRILGLLNQGELTVTELTHILRQSQPRVSRHLRLLCDADLLDRFREGAWVFYRLSDRDDAQALVTTIAELIPEEDPEFSRDLERLAEVRARRAAEAADYFSRHAPEWDRMRSLYVPEEQVEATLLSLAKQQRPQRLLDIGTGTGRILEVFSPHIRRGLGIDLSAEMLTVARNNLAQKRLGHCQVRLGDMYDIPADRASQDTVVLHQVLHFADDPSLAIREAARVLRPGGTCLIVDFAPHEKEFLREEHAHRRLGFSDEEINGLGEAAGLAPTAVEHLDGGELTVTIWRLDQPGVDNKTLLEAAE</sequence>
<reference evidence="2 3" key="1">
    <citation type="submission" date="2019-03" db="EMBL/GenBank/DDBJ databases">
        <title>Genomic Encyclopedia of Type Strains, Phase IV (KMG-IV): sequencing the most valuable type-strain genomes for metagenomic binning, comparative biology and taxonomic classification.</title>
        <authorList>
            <person name="Goeker M."/>
        </authorList>
    </citation>
    <scope>NUCLEOTIDE SEQUENCE [LARGE SCALE GENOMIC DNA]</scope>
    <source>
        <strain evidence="2 3">DSM 2132</strain>
    </source>
</reference>
<dbReference type="OrthoDB" id="9789575at2"/>
<dbReference type="Pfam" id="PF01022">
    <property type="entry name" value="HTH_5"/>
    <property type="match status" value="1"/>
</dbReference>
<dbReference type="InterPro" id="IPR050508">
    <property type="entry name" value="Methyltransf_Superfamily"/>
</dbReference>
<dbReference type="InterPro" id="IPR011991">
    <property type="entry name" value="ArsR-like_HTH"/>
</dbReference>
<dbReference type="SMART" id="SM00418">
    <property type="entry name" value="HTH_ARSR"/>
    <property type="match status" value="1"/>
</dbReference>
<feature type="domain" description="HTH arsR-type" evidence="1">
    <location>
        <begin position="1"/>
        <end position="90"/>
    </location>
</feature>
<dbReference type="SUPFAM" id="SSF53335">
    <property type="entry name" value="S-adenosyl-L-methionine-dependent methyltransferases"/>
    <property type="match status" value="1"/>
</dbReference>
<comment type="caution">
    <text evidence="2">The sequence shown here is derived from an EMBL/GenBank/DDBJ whole genome shotgun (WGS) entry which is preliminary data.</text>
</comment>
<dbReference type="CDD" id="cd00090">
    <property type="entry name" value="HTH_ARSR"/>
    <property type="match status" value="1"/>
</dbReference>
<evidence type="ECO:0000313" key="2">
    <source>
        <dbReference type="EMBL" id="TCP38177.1"/>
    </source>
</evidence>
<evidence type="ECO:0000259" key="1">
    <source>
        <dbReference type="PROSITE" id="PS50987"/>
    </source>
</evidence>
<dbReference type="Pfam" id="PF08241">
    <property type="entry name" value="Methyltransf_11"/>
    <property type="match status" value="1"/>
</dbReference>
<dbReference type="RefSeq" id="WP_132706440.1">
    <property type="nucleotide sequence ID" value="NZ_JACIGF010000001.1"/>
</dbReference>
<dbReference type="EMBL" id="SLXO01000001">
    <property type="protein sequence ID" value="TCP38177.1"/>
    <property type="molecule type" value="Genomic_DNA"/>
</dbReference>
<dbReference type="InParanoid" id="A0A4R2PR44"/>
<dbReference type="GO" id="GO:0008757">
    <property type="term" value="F:S-adenosylmethionine-dependent methyltransferase activity"/>
    <property type="evidence" value="ECO:0007669"/>
    <property type="project" value="InterPro"/>
</dbReference>
<dbReference type="PROSITE" id="PS50987">
    <property type="entry name" value="HTH_ARSR_2"/>
    <property type="match status" value="1"/>
</dbReference>
<name>A0A4R2PR44_RHOSA</name>
<evidence type="ECO:0000313" key="3">
    <source>
        <dbReference type="Proteomes" id="UP000295399"/>
    </source>
</evidence>
<dbReference type="InterPro" id="IPR013216">
    <property type="entry name" value="Methyltransf_11"/>
</dbReference>
<dbReference type="SUPFAM" id="SSF46785">
    <property type="entry name" value="Winged helix' DNA-binding domain"/>
    <property type="match status" value="1"/>
</dbReference>
<organism evidence="2 3">
    <name type="scientific">Rhodothalassium salexigens DSM 2132</name>
    <dbReference type="NCBI Taxonomy" id="1188247"/>
    <lineage>
        <taxon>Bacteria</taxon>
        <taxon>Pseudomonadati</taxon>
        <taxon>Pseudomonadota</taxon>
        <taxon>Alphaproteobacteria</taxon>
        <taxon>Rhodothalassiales</taxon>
        <taxon>Rhodothalassiaceae</taxon>
        <taxon>Rhodothalassium</taxon>
    </lineage>
</organism>
<keyword evidence="3" id="KW-1185">Reference proteome</keyword>
<protein>
    <submittedName>
        <fullName evidence="2">ArsR family transcriptional regulator</fullName>
    </submittedName>
</protein>
<dbReference type="Proteomes" id="UP000295399">
    <property type="component" value="Unassembled WGS sequence"/>
</dbReference>